<accession>A0A317XV01</accession>
<keyword evidence="3" id="KW-1185">Reference proteome</keyword>
<feature type="compositionally biased region" description="Low complexity" evidence="1">
    <location>
        <begin position="157"/>
        <end position="182"/>
    </location>
</feature>
<feature type="region of interest" description="Disordered" evidence="1">
    <location>
        <begin position="124"/>
        <end position="223"/>
    </location>
</feature>
<evidence type="ECO:0000313" key="3">
    <source>
        <dbReference type="Proteomes" id="UP000246740"/>
    </source>
</evidence>
<organism evidence="2 3">
    <name type="scientific">Testicularia cyperi</name>
    <dbReference type="NCBI Taxonomy" id="1882483"/>
    <lineage>
        <taxon>Eukaryota</taxon>
        <taxon>Fungi</taxon>
        <taxon>Dikarya</taxon>
        <taxon>Basidiomycota</taxon>
        <taxon>Ustilaginomycotina</taxon>
        <taxon>Ustilaginomycetes</taxon>
        <taxon>Ustilaginales</taxon>
        <taxon>Anthracoideaceae</taxon>
        <taxon>Testicularia</taxon>
    </lineage>
</organism>
<evidence type="ECO:0000256" key="1">
    <source>
        <dbReference type="SAM" id="MobiDB-lite"/>
    </source>
</evidence>
<reference evidence="2 3" key="1">
    <citation type="journal article" date="2018" name="Mol. Biol. Evol.">
        <title>Broad Genomic Sampling Reveals a Smut Pathogenic Ancestry of the Fungal Clade Ustilaginomycotina.</title>
        <authorList>
            <person name="Kijpornyongpan T."/>
            <person name="Mondo S.J."/>
            <person name="Barry K."/>
            <person name="Sandor L."/>
            <person name="Lee J."/>
            <person name="Lipzen A."/>
            <person name="Pangilinan J."/>
            <person name="LaButti K."/>
            <person name="Hainaut M."/>
            <person name="Henrissat B."/>
            <person name="Grigoriev I.V."/>
            <person name="Spatafora J.W."/>
            <person name="Aime M.C."/>
        </authorList>
    </citation>
    <scope>NUCLEOTIDE SEQUENCE [LARGE SCALE GENOMIC DNA]</scope>
    <source>
        <strain evidence="2 3">MCA 3645</strain>
    </source>
</reference>
<name>A0A317XV01_9BASI</name>
<gene>
    <name evidence="2" type="ORF">BCV70DRAFT_90483</name>
</gene>
<protein>
    <submittedName>
        <fullName evidence="2">Uncharacterized protein</fullName>
    </submittedName>
</protein>
<dbReference type="EMBL" id="KZ819191">
    <property type="protein sequence ID" value="PWZ01151.1"/>
    <property type="molecule type" value="Genomic_DNA"/>
</dbReference>
<dbReference type="InParanoid" id="A0A317XV01"/>
<dbReference type="Proteomes" id="UP000246740">
    <property type="component" value="Unassembled WGS sequence"/>
</dbReference>
<feature type="region of interest" description="Disordered" evidence="1">
    <location>
        <begin position="1"/>
        <end position="36"/>
    </location>
</feature>
<sequence length="244" mass="25641">MLAISSEWPKSTFTPGSGPSLEKSSTKRPRHHTPVLMWEPYSASPITSYSSTSGPARTPWKGCGRPPKLAQGSCRFCTAQGAPIRHPKAHLTSSARQTRSNLCSSRLGVVSGGTGDLSVCWQESSAPGSRNLAPEPTSSTSSCNKGACATDSKSWTSASNARGSASSSAQTQVGGSRTGTRSDSGDRGRVQDSSGALAERAHEEFGRGPPQISVPQSKRPENSIQRLVQSSLISSWSCPASHRL</sequence>
<proteinExistence type="predicted"/>
<feature type="compositionally biased region" description="Polar residues" evidence="1">
    <location>
        <begin position="8"/>
        <end position="17"/>
    </location>
</feature>
<evidence type="ECO:0000313" key="2">
    <source>
        <dbReference type="EMBL" id="PWZ01151.1"/>
    </source>
</evidence>
<dbReference type="AlphaFoldDB" id="A0A317XV01"/>